<dbReference type="InterPro" id="IPR002481">
    <property type="entry name" value="FUR"/>
</dbReference>
<feature type="binding site" evidence="7">
    <location>
        <position position="95"/>
    </location>
    <ligand>
        <name>Zn(2+)</name>
        <dbReference type="ChEBI" id="CHEBI:29105"/>
    </ligand>
</feature>
<evidence type="ECO:0000256" key="7">
    <source>
        <dbReference type="PIRSR" id="PIRSR602481-1"/>
    </source>
</evidence>
<comment type="caution">
    <text evidence="8">The sequence shown here is derived from an EMBL/GenBank/DDBJ whole genome shotgun (WGS) entry which is preliminary data.</text>
</comment>
<comment type="similarity">
    <text evidence="1">Belongs to the Fur family.</text>
</comment>
<dbReference type="Pfam" id="PF01475">
    <property type="entry name" value="FUR"/>
    <property type="match status" value="1"/>
</dbReference>
<feature type="binding site" evidence="7">
    <location>
        <position position="128"/>
    </location>
    <ligand>
        <name>Zn(2+)</name>
        <dbReference type="ChEBI" id="CHEBI:29105"/>
    </ligand>
</feature>
<comment type="cofactor">
    <cofactor evidence="7">
        <name>Zn(2+)</name>
        <dbReference type="ChEBI" id="CHEBI:29105"/>
    </cofactor>
    <text evidence="7">Binds 1 zinc ion per subunit.</text>
</comment>
<dbReference type="InterPro" id="IPR036388">
    <property type="entry name" value="WH-like_DNA-bd_sf"/>
</dbReference>
<evidence type="ECO:0000313" key="8">
    <source>
        <dbReference type="EMBL" id="PKQ61893.1"/>
    </source>
</evidence>
<dbReference type="EMBL" id="MVDE01000040">
    <property type="protein sequence ID" value="PKQ61893.1"/>
    <property type="molecule type" value="Genomic_DNA"/>
</dbReference>
<gene>
    <name evidence="8" type="ORF">BZG01_18345</name>
</gene>
<evidence type="ECO:0008006" key="10">
    <source>
        <dbReference type="Google" id="ProtNLM"/>
    </source>
</evidence>
<keyword evidence="2" id="KW-0678">Repressor</keyword>
<dbReference type="GO" id="GO:0000976">
    <property type="term" value="F:transcription cis-regulatory region binding"/>
    <property type="evidence" value="ECO:0007669"/>
    <property type="project" value="TreeGrafter"/>
</dbReference>
<dbReference type="PANTHER" id="PTHR33202:SF22">
    <property type="entry name" value="HYDROGEN PEROXIDE SENSITIVE REPRESSOR"/>
    <property type="match status" value="1"/>
</dbReference>
<dbReference type="RefSeq" id="WP_101311308.1">
    <property type="nucleotide sequence ID" value="NZ_MVDE01000040.1"/>
</dbReference>
<reference evidence="8 9" key="1">
    <citation type="journal article" date="2017" name="Front. Microbiol.">
        <title>Labilibaculum manganireducens gen. nov., sp. nov. and Labilibaculum filiforme sp. nov., Novel Bacteroidetes Isolated from Subsurface Sediments of the Baltic Sea.</title>
        <authorList>
            <person name="Vandieken V."/>
            <person name="Marshall I.P."/>
            <person name="Niemann H."/>
            <person name="Engelen B."/>
            <person name="Cypionka H."/>
        </authorList>
    </citation>
    <scope>NUCLEOTIDE SEQUENCE [LARGE SCALE GENOMIC DNA]</scope>
    <source>
        <strain evidence="8 9">59.10-2M</strain>
    </source>
</reference>
<dbReference type="GO" id="GO:0045892">
    <property type="term" value="P:negative regulation of DNA-templated transcription"/>
    <property type="evidence" value="ECO:0007669"/>
    <property type="project" value="TreeGrafter"/>
</dbReference>
<name>A0A2N3HV22_9BACT</name>
<proteinExistence type="inferred from homology"/>
<protein>
    <recommendedName>
        <fullName evidence="10">Transcriptional repressor</fullName>
    </recommendedName>
</protein>
<evidence type="ECO:0000313" key="9">
    <source>
        <dbReference type="Proteomes" id="UP000233618"/>
    </source>
</evidence>
<evidence type="ECO:0000256" key="6">
    <source>
        <dbReference type="ARBA" id="ARBA00023163"/>
    </source>
</evidence>
<dbReference type="GO" id="GO:0008270">
    <property type="term" value="F:zinc ion binding"/>
    <property type="evidence" value="ECO:0007669"/>
    <property type="project" value="TreeGrafter"/>
</dbReference>
<keyword evidence="7" id="KW-0479">Metal-binding</keyword>
<feature type="binding site" evidence="7">
    <location>
        <position position="131"/>
    </location>
    <ligand>
        <name>Zn(2+)</name>
        <dbReference type="ChEBI" id="CHEBI:29105"/>
    </ligand>
</feature>
<keyword evidence="9" id="KW-1185">Reference proteome</keyword>
<keyword evidence="5" id="KW-0238">DNA-binding</keyword>
<evidence type="ECO:0000256" key="2">
    <source>
        <dbReference type="ARBA" id="ARBA00022491"/>
    </source>
</evidence>
<feature type="binding site" evidence="7">
    <location>
        <position position="92"/>
    </location>
    <ligand>
        <name>Zn(2+)</name>
        <dbReference type="ChEBI" id="CHEBI:29105"/>
    </ligand>
</feature>
<dbReference type="GO" id="GO:1900376">
    <property type="term" value="P:regulation of secondary metabolite biosynthetic process"/>
    <property type="evidence" value="ECO:0007669"/>
    <property type="project" value="TreeGrafter"/>
</dbReference>
<dbReference type="Proteomes" id="UP000233618">
    <property type="component" value="Unassembled WGS sequence"/>
</dbReference>
<dbReference type="SUPFAM" id="SSF46785">
    <property type="entry name" value="Winged helix' DNA-binding domain"/>
    <property type="match status" value="1"/>
</dbReference>
<dbReference type="PANTHER" id="PTHR33202">
    <property type="entry name" value="ZINC UPTAKE REGULATION PROTEIN"/>
    <property type="match status" value="1"/>
</dbReference>
<evidence type="ECO:0000256" key="3">
    <source>
        <dbReference type="ARBA" id="ARBA00022833"/>
    </source>
</evidence>
<dbReference type="InterPro" id="IPR036390">
    <property type="entry name" value="WH_DNA-bd_sf"/>
</dbReference>
<keyword evidence="3 7" id="KW-0862">Zinc</keyword>
<dbReference type="Gene3D" id="3.30.1490.190">
    <property type="match status" value="1"/>
</dbReference>
<evidence type="ECO:0000256" key="1">
    <source>
        <dbReference type="ARBA" id="ARBA00007957"/>
    </source>
</evidence>
<accession>A0A2N3HV22</accession>
<organism evidence="8 9">
    <name type="scientific">Labilibaculum manganireducens</name>
    <dbReference type="NCBI Taxonomy" id="1940525"/>
    <lineage>
        <taxon>Bacteria</taxon>
        <taxon>Pseudomonadati</taxon>
        <taxon>Bacteroidota</taxon>
        <taxon>Bacteroidia</taxon>
        <taxon>Marinilabiliales</taxon>
        <taxon>Marinifilaceae</taxon>
        <taxon>Labilibaculum</taxon>
    </lineage>
</organism>
<dbReference type="GO" id="GO:0003700">
    <property type="term" value="F:DNA-binding transcription factor activity"/>
    <property type="evidence" value="ECO:0007669"/>
    <property type="project" value="InterPro"/>
</dbReference>
<dbReference type="InterPro" id="IPR043135">
    <property type="entry name" value="Fur_C"/>
</dbReference>
<evidence type="ECO:0000256" key="4">
    <source>
        <dbReference type="ARBA" id="ARBA00023015"/>
    </source>
</evidence>
<dbReference type="Gene3D" id="1.10.10.10">
    <property type="entry name" value="Winged helix-like DNA-binding domain superfamily/Winged helix DNA-binding domain"/>
    <property type="match status" value="1"/>
</dbReference>
<dbReference type="AlphaFoldDB" id="A0A2N3HV22"/>
<keyword evidence="4" id="KW-0805">Transcription regulation</keyword>
<keyword evidence="6" id="KW-0804">Transcription</keyword>
<evidence type="ECO:0000256" key="5">
    <source>
        <dbReference type="ARBA" id="ARBA00023125"/>
    </source>
</evidence>
<sequence length="137" mass="15902">MKAVDILNRYNLKRTSCREGIIDVITAANQALSENEIREQLVGNYDRTTFYRSFKTLEEYKIIHKIIVDNQLVKYALDNTVTQKDEHAHFYCNECNTVKCMNDVPVQKYQLPDGYSDVETEVLIKGICSNCKNQKNN</sequence>